<accession>A0A218Z6K9</accession>
<feature type="compositionally biased region" description="Basic and acidic residues" evidence="1">
    <location>
        <begin position="128"/>
        <end position="138"/>
    </location>
</feature>
<proteinExistence type="predicted"/>
<sequence>MGILFSTGRGPYEPRGFHPQNQDVTGARDTTWEVEERDRPSGTWVDGGSAECRARTAMARDAPQRIDAASLTPSVGVSVCGTHESFPGRDLLGCTTSSGTSSGTTTAAAAPTAVRKGAPARSPPLDADDQHDVRDGHSKPPTSRRQITCFPDNGTRTPLEPERAGHVVGMRGGGIEGPGSGARPTGPFAAEHGAIWPRVRNDDTRPAPLLCDVQQGKSRRFGEGDRGSRVRSTLSLPASVEESSFSDRMASAFYDVQQTPQHPDPSRGWRRGEEGEKVETNPDS</sequence>
<feature type="region of interest" description="Disordered" evidence="1">
    <location>
        <begin position="94"/>
        <end position="165"/>
    </location>
</feature>
<name>A0A218Z6K9_9HELO</name>
<feature type="compositionally biased region" description="Basic and acidic residues" evidence="1">
    <location>
        <begin position="30"/>
        <end position="40"/>
    </location>
</feature>
<comment type="caution">
    <text evidence="2">The sequence shown here is derived from an EMBL/GenBank/DDBJ whole genome shotgun (WGS) entry which is preliminary data.</text>
</comment>
<reference evidence="2 3" key="1">
    <citation type="submission" date="2017-04" db="EMBL/GenBank/DDBJ databases">
        <title>Draft genome sequence of Marssonina coronaria NL1: causal agent of apple blotch.</title>
        <authorList>
            <person name="Cheng Q."/>
        </authorList>
    </citation>
    <scope>NUCLEOTIDE SEQUENCE [LARGE SCALE GENOMIC DNA]</scope>
    <source>
        <strain evidence="2 3">NL1</strain>
    </source>
</reference>
<evidence type="ECO:0000313" key="3">
    <source>
        <dbReference type="Proteomes" id="UP000242519"/>
    </source>
</evidence>
<gene>
    <name evidence="2" type="ORF">B2J93_2972</name>
</gene>
<keyword evidence="3" id="KW-1185">Reference proteome</keyword>
<feature type="compositionally biased region" description="Low complexity" evidence="1">
    <location>
        <begin position="95"/>
        <end position="113"/>
    </location>
</feature>
<protein>
    <submittedName>
        <fullName evidence="2">HisC-like protein</fullName>
    </submittedName>
</protein>
<dbReference type="Proteomes" id="UP000242519">
    <property type="component" value="Unassembled WGS sequence"/>
</dbReference>
<dbReference type="AlphaFoldDB" id="A0A218Z6K9"/>
<feature type="region of interest" description="Disordered" evidence="1">
    <location>
        <begin position="199"/>
        <end position="284"/>
    </location>
</feature>
<feature type="region of interest" description="Disordered" evidence="1">
    <location>
        <begin position="1"/>
        <end position="48"/>
    </location>
</feature>
<dbReference type="InParanoid" id="A0A218Z6K9"/>
<dbReference type="EMBL" id="MZNU01000177">
    <property type="protein sequence ID" value="OWP03240.1"/>
    <property type="molecule type" value="Genomic_DNA"/>
</dbReference>
<evidence type="ECO:0000313" key="2">
    <source>
        <dbReference type="EMBL" id="OWP03240.1"/>
    </source>
</evidence>
<feature type="compositionally biased region" description="Basic and acidic residues" evidence="1">
    <location>
        <begin position="264"/>
        <end position="284"/>
    </location>
</feature>
<organism evidence="2 3">
    <name type="scientific">Diplocarpon coronariae</name>
    <dbReference type="NCBI Taxonomy" id="2795749"/>
    <lineage>
        <taxon>Eukaryota</taxon>
        <taxon>Fungi</taxon>
        <taxon>Dikarya</taxon>
        <taxon>Ascomycota</taxon>
        <taxon>Pezizomycotina</taxon>
        <taxon>Leotiomycetes</taxon>
        <taxon>Helotiales</taxon>
        <taxon>Drepanopezizaceae</taxon>
        <taxon>Diplocarpon</taxon>
    </lineage>
</organism>
<evidence type="ECO:0000256" key="1">
    <source>
        <dbReference type="SAM" id="MobiDB-lite"/>
    </source>
</evidence>